<organism evidence="2 3">
    <name type="scientific">Candidatus Borkfalkia excrementavium</name>
    <dbReference type="NCBI Taxonomy" id="2838505"/>
    <lineage>
        <taxon>Bacteria</taxon>
        <taxon>Bacillati</taxon>
        <taxon>Bacillota</taxon>
        <taxon>Clostridia</taxon>
        <taxon>Christensenellales</taxon>
        <taxon>Christensenellaceae</taxon>
        <taxon>Candidatus Borkfalkia</taxon>
    </lineage>
</organism>
<dbReference type="InterPro" id="IPR001279">
    <property type="entry name" value="Metallo-B-lactamas"/>
</dbReference>
<proteinExistence type="predicted"/>
<dbReference type="Proteomes" id="UP000824135">
    <property type="component" value="Unassembled WGS sequence"/>
</dbReference>
<comment type="caution">
    <text evidence="2">The sequence shown here is derived from an EMBL/GenBank/DDBJ whole genome shotgun (WGS) entry which is preliminary data.</text>
</comment>
<evidence type="ECO:0000259" key="1">
    <source>
        <dbReference type="Pfam" id="PF12706"/>
    </source>
</evidence>
<reference evidence="2" key="2">
    <citation type="submission" date="2021-04" db="EMBL/GenBank/DDBJ databases">
        <authorList>
            <person name="Gilroy R."/>
        </authorList>
    </citation>
    <scope>NUCLEOTIDE SEQUENCE</scope>
    <source>
        <strain evidence="2">CHK199-9574</strain>
    </source>
</reference>
<dbReference type="InterPro" id="IPR036866">
    <property type="entry name" value="RibonucZ/Hydroxyglut_hydro"/>
</dbReference>
<dbReference type="EMBL" id="DXCO01000004">
    <property type="protein sequence ID" value="HIY77513.1"/>
    <property type="molecule type" value="Genomic_DNA"/>
</dbReference>
<evidence type="ECO:0000313" key="3">
    <source>
        <dbReference type="Proteomes" id="UP000824135"/>
    </source>
</evidence>
<protein>
    <recommendedName>
        <fullName evidence="1">Metallo-beta-lactamase domain-containing protein</fullName>
    </recommendedName>
</protein>
<accession>A0A9D1Z9Z6</accession>
<sequence length="280" mass="30861">MKLEILGSGGGEGYPAAFCGCDHCNAARKAGGKSLRSLSQSCIDRELMIDLPADTHAHTRASGINLGEIENLLITHTHADHYIPQLFDIRAEGFAHKLKYKVMNVIGNSDVKAFFDGVFTYFPISPNARDNLNFIEAVPLHKMRVGRYDVTPLHANHALEQLSLNYIIEDGKSSLLYLIDSGLPLPETMEYLASLKRSFDCVVMDGTMGNCPLGTYPQHMGFAENVILKEKLLECGSACADTRFIVTHITHNHAGLHEEIEKTLSPHGILTAYDGMTVEF</sequence>
<reference evidence="2" key="1">
    <citation type="journal article" date="2021" name="PeerJ">
        <title>Extensive microbial diversity within the chicken gut microbiome revealed by metagenomics and culture.</title>
        <authorList>
            <person name="Gilroy R."/>
            <person name="Ravi A."/>
            <person name="Getino M."/>
            <person name="Pursley I."/>
            <person name="Horton D.L."/>
            <person name="Alikhan N.F."/>
            <person name="Baker D."/>
            <person name="Gharbi K."/>
            <person name="Hall N."/>
            <person name="Watson M."/>
            <person name="Adriaenssens E.M."/>
            <person name="Foster-Nyarko E."/>
            <person name="Jarju S."/>
            <person name="Secka A."/>
            <person name="Antonio M."/>
            <person name="Oren A."/>
            <person name="Chaudhuri R.R."/>
            <person name="La Ragione R."/>
            <person name="Hildebrand F."/>
            <person name="Pallen M.J."/>
        </authorList>
    </citation>
    <scope>NUCLEOTIDE SEQUENCE</scope>
    <source>
        <strain evidence="2">CHK199-9574</strain>
    </source>
</reference>
<dbReference type="PANTHER" id="PTHR42663:SF6">
    <property type="entry name" value="HYDROLASE C777.06C-RELATED"/>
    <property type="match status" value="1"/>
</dbReference>
<gene>
    <name evidence="2" type="ORF">H9728_00560</name>
</gene>
<dbReference type="AlphaFoldDB" id="A0A9D1Z9Z6"/>
<name>A0A9D1Z9Z6_9FIRM</name>
<evidence type="ECO:0000313" key="2">
    <source>
        <dbReference type="EMBL" id="HIY77513.1"/>
    </source>
</evidence>
<dbReference type="SUPFAM" id="SSF56281">
    <property type="entry name" value="Metallo-hydrolase/oxidoreductase"/>
    <property type="match status" value="1"/>
</dbReference>
<dbReference type="Pfam" id="PF12706">
    <property type="entry name" value="Lactamase_B_2"/>
    <property type="match status" value="1"/>
</dbReference>
<dbReference type="PANTHER" id="PTHR42663">
    <property type="entry name" value="HYDROLASE C777.06C-RELATED-RELATED"/>
    <property type="match status" value="1"/>
</dbReference>
<feature type="domain" description="Metallo-beta-lactamase" evidence="1">
    <location>
        <begin position="62"/>
        <end position="249"/>
    </location>
</feature>
<dbReference type="Gene3D" id="3.60.15.10">
    <property type="entry name" value="Ribonuclease Z/Hydroxyacylglutathione hydrolase-like"/>
    <property type="match status" value="1"/>
</dbReference>